<accession>A0A8C4SQ06</accession>
<protein>
    <submittedName>
        <fullName evidence="9">Solute carrier family 19 member 3</fullName>
    </submittedName>
</protein>
<evidence type="ECO:0000313" key="10">
    <source>
        <dbReference type="Proteomes" id="UP000694620"/>
    </source>
</evidence>
<keyword evidence="10" id="KW-1185">Reference proteome</keyword>
<evidence type="ECO:0000256" key="3">
    <source>
        <dbReference type="ARBA" id="ARBA00022448"/>
    </source>
</evidence>
<dbReference type="OrthoDB" id="18814at2759"/>
<dbReference type="InterPro" id="IPR036259">
    <property type="entry name" value="MFS_trans_sf"/>
</dbReference>
<dbReference type="NCBIfam" id="TIGR00806">
    <property type="entry name" value="rfc"/>
    <property type="match status" value="1"/>
</dbReference>
<dbReference type="Gene3D" id="1.20.1250.20">
    <property type="entry name" value="MFS general substrate transporter like domains"/>
    <property type="match status" value="1"/>
</dbReference>
<name>A0A8C4SQ06_ERPCA</name>
<feature type="transmembrane region" description="Helical" evidence="8">
    <location>
        <begin position="111"/>
        <end position="131"/>
    </location>
</feature>
<dbReference type="PIRSF" id="PIRSF028739">
    <property type="entry name" value="Folate_carrier"/>
    <property type="match status" value="1"/>
</dbReference>
<dbReference type="GeneTree" id="ENSGT00950000183022"/>
<dbReference type="PANTHER" id="PTHR10686">
    <property type="entry name" value="FOLATE TRANSPORTER"/>
    <property type="match status" value="1"/>
</dbReference>
<comment type="similarity">
    <text evidence="2 7">Belongs to the reduced folate carrier (RFC) transporter (TC 2.A.48) family.</text>
</comment>
<evidence type="ECO:0000256" key="7">
    <source>
        <dbReference type="PIRNR" id="PIRNR028739"/>
    </source>
</evidence>
<feature type="transmembrane region" description="Helical" evidence="8">
    <location>
        <begin position="255"/>
        <end position="277"/>
    </location>
</feature>
<reference evidence="9" key="1">
    <citation type="submission" date="2021-06" db="EMBL/GenBank/DDBJ databases">
        <authorList>
            <consortium name="Wellcome Sanger Institute Data Sharing"/>
        </authorList>
    </citation>
    <scope>NUCLEOTIDE SEQUENCE [LARGE SCALE GENOMIC DNA]</scope>
</reference>
<reference evidence="9" key="2">
    <citation type="submission" date="2025-08" db="UniProtKB">
        <authorList>
            <consortium name="Ensembl"/>
        </authorList>
    </citation>
    <scope>IDENTIFICATION</scope>
</reference>
<evidence type="ECO:0000313" key="9">
    <source>
        <dbReference type="Ensembl" id="ENSECRP00000020319.1"/>
    </source>
</evidence>
<gene>
    <name evidence="9" type="primary">LOC114645445</name>
</gene>
<evidence type="ECO:0000256" key="8">
    <source>
        <dbReference type="SAM" id="Phobius"/>
    </source>
</evidence>
<evidence type="ECO:0000256" key="6">
    <source>
        <dbReference type="ARBA" id="ARBA00023136"/>
    </source>
</evidence>
<dbReference type="PANTHER" id="PTHR10686:SF37">
    <property type="entry name" value="THIAMINE TRANSPORTER 2"/>
    <property type="match status" value="1"/>
</dbReference>
<dbReference type="Proteomes" id="UP000694620">
    <property type="component" value="Chromosome 2"/>
</dbReference>
<organism evidence="9 10">
    <name type="scientific">Erpetoichthys calabaricus</name>
    <name type="common">Rope fish</name>
    <name type="synonym">Calamoichthys calabaricus</name>
    <dbReference type="NCBI Taxonomy" id="27687"/>
    <lineage>
        <taxon>Eukaryota</taxon>
        <taxon>Metazoa</taxon>
        <taxon>Chordata</taxon>
        <taxon>Craniata</taxon>
        <taxon>Vertebrata</taxon>
        <taxon>Euteleostomi</taxon>
        <taxon>Actinopterygii</taxon>
        <taxon>Polypteriformes</taxon>
        <taxon>Polypteridae</taxon>
        <taxon>Erpetoichthys</taxon>
    </lineage>
</organism>
<dbReference type="AlphaFoldDB" id="A0A8C4SQ06"/>
<dbReference type="SUPFAM" id="SSF103473">
    <property type="entry name" value="MFS general substrate transporter"/>
    <property type="match status" value="1"/>
</dbReference>
<dbReference type="GO" id="GO:0090482">
    <property type="term" value="F:vitamin transmembrane transporter activity"/>
    <property type="evidence" value="ECO:0007669"/>
    <property type="project" value="InterPro"/>
</dbReference>
<dbReference type="RefSeq" id="XP_051778989.1">
    <property type="nucleotide sequence ID" value="XM_051923029.1"/>
</dbReference>
<feature type="transmembrane region" description="Helical" evidence="8">
    <location>
        <begin position="84"/>
        <end position="105"/>
    </location>
</feature>
<dbReference type="GeneID" id="114645445"/>
<sequence length="525" mass="59859">MESIRKVNSEIGRHPTTLLCIYGFFSMMRPSEPFLTPYLTGHVKNLTVDEVTNEVFPVWTYSYLVILMPVFLTTDCLRYKPIIILQGISYILTWVMLLFAQGVLAMQFMEFLYGMVTATEIAYFSYIYSIVNQDRYQKVTSYCRSIQLCGFTLASVMGQLLISLVGLDYFYLNVITLVSCSIALIFSFLLPMPKRSMFFHKTETEVAVNSQLKSPYDVRTHNVEDFNSQDRANVSTMPTQVEVPKNRFMKVLRQLLNDIITCYSTGQIFYWSLWWALATCGYNQVVNYTQVLWEHVQPSGNLKAYNGGVEAISTLMGAATSFFVSVIRIEWSLWGELTLGIVSFLDAGALFLMNLTQNIWICYAAYLVFKALYMLLITIATFQIAATLSIERYALNFGINTFVALCLQTIVTIIVVDSRGLSLDIVSQVSICVYLSCKSETIASSLKIYYYIYFLNPHFPLYGGGQADSKPEALGRSQKPTFDMIQSHLSKRDRQTHPNLTFQFRIINLNHILYICANRSVIVPL</sequence>
<dbReference type="Pfam" id="PF01770">
    <property type="entry name" value="Folate_carrier"/>
    <property type="match status" value="1"/>
</dbReference>
<feature type="transmembrane region" description="Helical" evidence="8">
    <location>
        <begin position="170"/>
        <end position="190"/>
    </location>
</feature>
<dbReference type="FunFam" id="1.20.1250.20:FF:000225">
    <property type="entry name" value="Solute carrier family 19 member 1"/>
    <property type="match status" value="1"/>
</dbReference>
<dbReference type="Ensembl" id="ENSECRT00000020756.1">
    <property type="protein sequence ID" value="ENSECRP00000020319.1"/>
    <property type="gene ID" value="ENSECRG00000013619.1"/>
</dbReference>
<feature type="transmembrane region" description="Helical" evidence="8">
    <location>
        <begin position="397"/>
        <end position="416"/>
    </location>
</feature>
<feature type="transmembrane region" description="Helical" evidence="8">
    <location>
        <begin position="360"/>
        <end position="385"/>
    </location>
</feature>
<feature type="transmembrane region" description="Helical" evidence="8">
    <location>
        <begin position="143"/>
        <end position="164"/>
    </location>
</feature>
<feature type="transmembrane region" description="Helical" evidence="8">
    <location>
        <begin position="331"/>
        <end position="353"/>
    </location>
</feature>
<reference evidence="9" key="3">
    <citation type="submission" date="2025-09" db="UniProtKB">
        <authorList>
            <consortium name="Ensembl"/>
        </authorList>
    </citation>
    <scope>IDENTIFICATION</scope>
</reference>
<evidence type="ECO:0000256" key="5">
    <source>
        <dbReference type="ARBA" id="ARBA00022989"/>
    </source>
</evidence>
<comment type="subcellular location">
    <subcellularLocation>
        <location evidence="1 7">Membrane</location>
        <topology evidence="1 7">Multi-pass membrane protein</topology>
    </subcellularLocation>
</comment>
<evidence type="ECO:0000256" key="2">
    <source>
        <dbReference type="ARBA" id="ARBA00005773"/>
    </source>
</evidence>
<evidence type="ECO:0000256" key="1">
    <source>
        <dbReference type="ARBA" id="ARBA00004141"/>
    </source>
</evidence>
<keyword evidence="6 7" id="KW-0472">Membrane</keyword>
<keyword evidence="5 8" id="KW-1133">Transmembrane helix</keyword>
<keyword evidence="3 7" id="KW-0813">Transport</keyword>
<dbReference type="InterPro" id="IPR002666">
    <property type="entry name" value="Folate_carrier"/>
</dbReference>
<evidence type="ECO:0000256" key="4">
    <source>
        <dbReference type="ARBA" id="ARBA00022692"/>
    </source>
</evidence>
<keyword evidence="4 8" id="KW-0812">Transmembrane</keyword>
<proteinExistence type="inferred from homology"/>
<dbReference type="GO" id="GO:0005886">
    <property type="term" value="C:plasma membrane"/>
    <property type="evidence" value="ECO:0007669"/>
    <property type="project" value="UniProtKB-UniRule"/>
</dbReference>